<dbReference type="Pfam" id="PF01569">
    <property type="entry name" value="PAP2"/>
    <property type="match status" value="1"/>
</dbReference>
<dbReference type="EMBL" id="LDTB01000044">
    <property type="protein sequence ID" value="KTT71114.1"/>
    <property type="molecule type" value="Genomic_DNA"/>
</dbReference>
<dbReference type="AlphaFoldDB" id="A0A147I0Y5"/>
<dbReference type="SMART" id="SM00014">
    <property type="entry name" value="acidPPc"/>
    <property type="match status" value="1"/>
</dbReference>
<keyword evidence="4" id="KW-1185">Reference proteome</keyword>
<dbReference type="InterPro" id="IPR000326">
    <property type="entry name" value="PAP2/HPO"/>
</dbReference>
<feature type="transmembrane region" description="Helical" evidence="1">
    <location>
        <begin position="156"/>
        <end position="176"/>
    </location>
</feature>
<evidence type="ECO:0000313" key="4">
    <source>
        <dbReference type="Proteomes" id="UP000074310"/>
    </source>
</evidence>
<evidence type="ECO:0000313" key="3">
    <source>
        <dbReference type="EMBL" id="KTT71114.1"/>
    </source>
</evidence>
<dbReference type="PATRIC" id="fig|869719.3.peg.2158"/>
<dbReference type="Gene3D" id="1.20.144.10">
    <property type="entry name" value="Phosphatidic acid phosphatase type 2/haloperoxidase"/>
    <property type="match status" value="2"/>
</dbReference>
<dbReference type="PANTHER" id="PTHR14969">
    <property type="entry name" value="SPHINGOSINE-1-PHOSPHATE PHOSPHOHYDROLASE"/>
    <property type="match status" value="1"/>
</dbReference>
<feature type="transmembrane region" description="Helical" evidence="1">
    <location>
        <begin position="182"/>
        <end position="203"/>
    </location>
</feature>
<keyword evidence="1" id="KW-1133">Transmembrane helix</keyword>
<dbReference type="CDD" id="cd03392">
    <property type="entry name" value="PAP2_like_2"/>
    <property type="match status" value="1"/>
</dbReference>
<dbReference type="InterPro" id="IPR036938">
    <property type="entry name" value="PAP2/HPO_sf"/>
</dbReference>
<protein>
    <recommendedName>
        <fullName evidence="2">Phosphatidic acid phosphatase type 2/haloperoxidase domain-containing protein</fullName>
    </recommendedName>
</protein>
<feature type="transmembrane region" description="Helical" evidence="1">
    <location>
        <begin position="84"/>
        <end position="105"/>
    </location>
</feature>
<gene>
    <name evidence="3" type="ORF">NS334_11080</name>
</gene>
<evidence type="ECO:0000259" key="2">
    <source>
        <dbReference type="SMART" id="SM00014"/>
    </source>
</evidence>
<name>A0A147I0Y5_9SPHN</name>
<dbReference type="Proteomes" id="UP000074310">
    <property type="component" value="Unassembled WGS sequence"/>
</dbReference>
<feature type="domain" description="Phosphatidic acid phosphatase type 2/haloperoxidase" evidence="2">
    <location>
        <begin position="84"/>
        <end position="197"/>
    </location>
</feature>
<evidence type="ECO:0000256" key="1">
    <source>
        <dbReference type="SAM" id="Phobius"/>
    </source>
</evidence>
<keyword evidence="1" id="KW-0472">Membrane</keyword>
<comment type="caution">
    <text evidence="3">The sequence shown here is derived from an EMBL/GenBank/DDBJ whole genome shotgun (WGS) entry which is preliminary data.</text>
</comment>
<dbReference type="SUPFAM" id="SSF48317">
    <property type="entry name" value="Acid phosphatase/Vanadium-dependent haloperoxidase"/>
    <property type="match status" value="1"/>
</dbReference>
<sequence length="211" mass="22146">MALALAGLIAAALLALQVRGGPFVWDRAIMLGLRTQGDTAQPIGPAWLHEAMVNITALGSGTILTCVVTAVAGLLLVRRMWLTAALVTVATLAGTTIAGQAKYWVGRPRPELVDHLVQVTGLSFPSGHATNSAITYLTLAGLVAQVTHGRAVRRYVLGLAVVLVGAIGVSRVYLGVHWPSDVLAGWCAGTGWAALWWWIAATLRGRLAASR</sequence>
<keyword evidence="1" id="KW-0812">Transmembrane</keyword>
<reference evidence="3 4" key="1">
    <citation type="journal article" date="2016" name="Front. Microbiol.">
        <title>Genomic Resource of Rice Seed Associated Bacteria.</title>
        <authorList>
            <person name="Midha S."/>
            <person name="Bansal K."/>
            <person name="Sharma S."/>
            <person name="Kumar N."/>
            <person name="Patil P.P."/>
            <person name="Chaudhry V."/>
            <person name="Patil P.B."/>
        </authorList>
    </citation>
    <scope>NUCLEOTIDE SEQUENCE [LARGE SCALE GENOMIC DNA]</scope>
    <source>
        <strain evidence="3 4">NS334</strain>
    </source>
</reference>
<dbReference type="PANTHER" id="PTHR14969:SF13">
    <property type="entry name" value="AT30094P"/>
    <property type="match status" value="1"/>
</dbReference>
<feature type="transmembrane region" description="Helical" evidence="1">
    <location>
        <begin position="55"/>
        <end position="77"/>
    </location>
</feature>
<organism evidence="3 4">
    <name type="scientific">Sphingomonas endophytica</name>
    <dbReference type="NCBI Taxonomy" id="869719"/>
    <lineage>
        <taxon>Bacteria</taxon>
        <taxon>Pseudomonadati</taxon>
        <taxon>Pseudomonadota</taxon>
        <taxon>Alphaproteobacteria</taxon>
        <taxon>Sphingomonadales</taxon>
        <taxon>Sphingomonadaceae</taxon>
        <taxon>Sphingomonas</taxon>
    </lineage>
</organism>
<proteinExistence type="predicted"/>
<feature type="transmembrane region" description="Helical" evidence="1">
    <location>
        <begin position="125"/>
        <end position="144"/>
    </location>
</feature>
<accession>A0A147I0Y5</accession>